<accession>A0ABW4L952</accession>
<keyword evidence="2" id="KW-1185">Reference proteome</keyword>
<dbReference type="EMBL" id="JBHUEE010000006">
    <property type="protein sequence ID" value="MFD1718541.1"/>
    <property type="molecule type" value="Genomic_DNA"/>
</dbReference>
<reference evidence="2" key="1">
    <citation type="journal article" date="2019" name="Int. J. Syst. Evol. Microbiol.">
        <title>The Global Catalogue of Microorganisms (GCM) 10K type strain sequencing project: providing services to taxonomists for standard genome sequencing and annotation.</title>
        <authorList>
            <consortium name="The Broad Institute Genomics Platform"/>
            <consortium name="The Broad Institute Genome Sequencing Center for Infectious Disease"/>
            <person name="Wu L."/>
            <person name="Ma J."/>
        </authorList>
    </citation>
    <scope>NUCLEOTIDE SEQUENCE [LARGE SCALE GENOMIC DNA]</scope>
    <source>
        <strain evidence="2">JCM 17130</strain>
    </source>
</reference>
<dbReference type="Proteomes" id="UP001597277">
    <property type="component" value="Unassembled WGS sequence"/>
</dbReference>
<organism evidence="1 2">
    <name type="scientific">Georgenia deserti</name>
    <dbReference type="NCBI Taxonomy" id="2093781"/>
    <lineage>
        <taxon>Bacteria</taxon>
        <taxon>Bacillati</taxon>
        <taxon>Actinomycetota</taxon>
        <taxon>Actinomycetes</taxon>
        <taxon>Micrococcales</taxon>
        <taxon>Bogoriellaceae</taxon>
        <taxon>Georgenia</taxon>
    </lineage>
</organism>
<evidence type="ECO:0000313" key="2">
    <source>
        <dbReference type="Proteomes" id="UP001597277"/>
    </source>
</evidence>
<name>A0ABW4L952_9MICO</name>
<gene>
    <name evidence="1" type="ORF">ACFSE6_11895</name>
</gene>
<evidence type="ECO:0000313" key="1">
    <source>
        <dbReference type="EMBL" id="MFD1718541.1"/>
    </source>
</evidence>
<protein>
    <submittedName>
        <fullName evidence="1">Uncharacterized protein</fullName>
    </submittedName>
</protein>
<sequence>MVSALLLANAGVSPEDVVADYAVAVRTMAGAPAHGGPGHDRQAAWCDAEVATFLDANLDHVRLFAAAPQNVLDRLGVTDETRSRLRAL</sequence>
<proteinExistence type="predicted"/>
<comment type="caution">
    <text evidence="1">The sequence shown here is derived from an EMBL/GenBank/DDBJ whole genome shotgun (WGS) entry which is preliminary data.</text>
</comment>